<feature type="compositionally biased region" description="Basic residues" evidence="1">
    <location>
        <begin position="1"/>
        <end position="13"/>
    </location>
</feature>
<comment type="caution">
    <text evidence="2">The sequence shown here is derived from an EMBL/GenBank/DDBJ whole genome shotgun (WGS) entry which is preliminary data.</text>
</comment>
<evidence type="ECO:0000313" key="2">
    <source>
        <dbReference type="EMBL" id="PWA75756.1"/>
    </source>
</evidence>
<dbReference type="Proteomes" id="UP000245207">
    <property type="component" value="Unassembled WGS sequence"/>
</dbReference>
<dbReference type="PANTHER" id="PTHR45786:SF66">
    <property type="entry name" value="HOOK MOTIF PROTEIN, PUTATIVE-RELATED"/>
    <property type="match status" value="1"/>
</dbReference>
<reference evidence="2 3" key="1">
    <citation type="journal article" date="2018" name="Mol. Plant">
        <title>The genome of Artemisia annua provides insight into the evolution of Asteraceae family and artemisinin biosynthesis.</title>
        <authorList>
            <person name="Shen Q."/>
            <person name="Zhang L."/>
            <person name="Liao Z."/>
            <person name="Wang S."/>
            <person name="Yan T."/>
            <person name="Shi P."/>
            <person name="Liu M."/>
            <person name="Fu X."/>
            <person name="Pan Q."/>
            <person name="Wang Y."/>
            <person name="Lv Z."/>
            <person name="Lu X."/>
            <person name="Zhang F."/>
            <person name="Jiang W."/>
            <person name="Ma Y."/>
            <person name="Chen M."/>
            <person name="Hao X."/>
            <person name="Li L."/>
            <person name="Tang Y."/>
            <person name="Lv G."/>
            <person name="Zhou Y."/>
            <person name="Sun X."/>
            <person name="Brodelius P.E."/>
            <person name="Rose J.K.C."/>
            <person name="Tang K."/>
        </authorList>
    </citation>
    <scope>NUCLEOTIDE SEQUENCE [LARGE SCALE GENOMIC DNA]</scope>
    <source>
        <strain evidence="3">cv. Huhao1</strain>
        <tissue evidence="2">Leaf</tissue>
    </source>
</reference>
<evidence type="ECO:0000256" key="1">
    <source>
        <dbReference type="SAM" id="MobiDB-lite"/>
    </source>
</evidence>
<keyword evidence="3" id="KW-1185">Reference proteome</keyword>
<dbReference type="EMBL" id="PKPP01002359">
    <property type="protein sequence ID" value="PWA75756.1"/>
    <property type="molecule type" value="Genomic_DNA"/>
</dbReference>
<feature type="compositionally biased region" description="Polar residues" evidence="1">
    <location>
        <begin position="18"/>
        <end position="42"/>
    </location>
</feature>
<dbReference type="PANTHER" id="PTHR45786">
    <property type="entry name" value="DNA BINDING PROTEIN-LIKE"/>
    <property type="match status" value="1"/>
</dbReference>
<protein>
    <recommendedName>
        <fullName evidence="4">Helitron helicase-like domain-containing protein</fullName>
    </recommendedName>
</protein>
<feature type="region of interest" description="Disordered" evidence="1">
    <location>
        <begin position="72"/>
        <end position="108"/>
    </location>
</feature>
<dbReference type="AlphaFoldDB" id="A0A2U1NQH5"/>
<dbReference type="STRING" id="35608.A0A2U1NQH5"/>
<feature type="region of interest" description="Disordered" evidence="1">
    <location>
        <begin position="1"/>
        <end position="55"/>
    </location>
</feature>
<feature type="compositionally biased region" description="Polar residues" evidence="1">
    <location>
        <begin position="76"/>
        <end position="101"/>
    </location>
</feature>
<name>A0A2U1NQH5_ARTAN</name>
<feature type="compositionally biased region" description="Polar residues" evidence="1">
    <location>
        <begin position="262"/>
        <end position="271"/>
    </location>
</feature>
<proteinExistence type="predicted"/>
<organism evidence="2 3">
    <name type="scientific">Artemisia annua</name>
    <name type="common">Sweet wormwood</name>
    <dbReference type="NCBI Taxonomy" id="35608"/>
    <lineage>
        <taxon>Eukaryota</taxon>
        <taxon>Viridiplantae</taxon>
        <taxon>Streptophyta</taxon>
        <taxon>Embryophyta</taxon>
        <taxon>Tracheophyta</taxon>
        <taxon>Spermatophyta</taxon>
        <taxon>Magnoliopsida</taxon>
        <taxon>eudicotyledons</taxon>
        <taxon>Gunneridae</taxon>
        <taxon>Pentapetalae</taxon>
        <taxon>asterids</taxon>
        <taxon>campanulids</taxon>
        <taxon>Asterales</taxon>
        <taxon>Asteraceae</taxon>
        <taxon>Asteroideae</taxon>
        <taxon>Anthemideae</taxon>
        <taxon>Artemisiinae</taxon>
        <taxon>Artemisia</taxon>
    </lineage>
</organism>
<gene>
    <name evidence="2" type="ORF">CTI12_AA057680</name>
</gene>
<feature type="compositionally biased region" description="Low complexity" evidence="1">
    <location>
        <begin position="221"/>
        <end position="232"/>
    </location>
</feature>
<accession>A0A2U1NQH5</accession>
<sequence length="556" mass="61442">MDKKKQPLLRKRKEPLFSGQNHQPSRTPSVPLTQIPTPQVSNRRVPLSDLLTPPSSNRVSLAELLTYDPLKENLPPSLSNTSSTQPSKHTASSTTHQQPRASNRLPLGDVTNRLFGQTTNNIFPLNSHVPLATQLSPFTPVEATHVRRTAASNFQSQLVGNANLRGVSSISLPRSDHQPSTVAATRKRQFPLHGFSNGPFALMANQPTVTTSPSSNAFIRTPSSTNSSESPTRVALNTSDTVRRSRTMSNGLATSFDPATPVNGTRRQKSPFTDVSNVSLHTPLTSVGCVNQCNNITSTGGFTTTIPALVTQTSTFEVGESSRRTKRSKRPSLQSRTPVIFNLNLEDGDVRKEYDKYIGVFEEYFDHGDPTFECTECHALSTLIMVIRRLSAQNVMLWYGRQKQEKETLIQQTNPIVYAVARANGSCSSSGQSTSDDRTDRNIIAVLIAKRGKDGRNYNLPTSNEVAGLIVGDFDTCIEDRDIVIEKYREGLQRINIFHPMYLPLQYPLLMPRAQDGYYLGIPHRKKAGRRPPGTTADGEQVNQAVDEIQAFLDCR</sequence>
<evidence type="ECO:0008006" key="4">
    <source>
        <dbReference type="Google" id="ProtNLM"/>
    </source>
</evidence>
<feature type="region of interest" description="Disordered" evidence="1">
    <location>
        <begin position="220"/>
        <end position="271"/>
    </location>
</feature>
<evidence type="ECO:0000313" key="3">
    <source>
        <dbReference type="Proteomes" id="UP000245207"/>
    </source>
</evidence>